<evidence type="ECO:0000256" key="4">
    <source>
        <dbReference type="ARBA" id="ARBA00023002"/>
    </source>
</evidence>
<dbReference type="GO" id="GO:0005506">
    <property type="term" value="F:iron ion binding"/>
    <property type="evidence" value="ECO:0007669"/>
    <property type="project" value="InterPro"/>
</dbReference>
<dbReference type="InterPro" id="IPR002397">
    <property type="entry name" value="Cyt_P450_B"/>
</dbReference>
<protein>
    <recommendedName>
        <fullName evidence="10">Cytochrome P450</fullName>
    </recommendedName>
</protein>
<sequence length="411" mass="47151">MDISACPYHSKLSKEFKPFDLTDPFPVYKKAREEEPIFFSEELGYWVVTRYADIKEIFGNWQVFTSENAQTPPKPVPDSVRKIMVEGGIVGLSGLSGRIPPDHTRIRRIVTMAFTPKRLRKLEPDIRALAIEMIEKFEQNNHAELVKELVYDLPAFVIFMLLGVPKEEVTQVKAWAISRMMLTFSETTEEEQLFHANQVVKYWQYCKDMVTRRKEQLGDDFPSDLVRLQQEGYEINDQEIAAMCYNQLFAGHETTTSLMGNGIRELLKYRENWEKLCANPALIPGAIEEILRFNPSVITWRRRAAEEATVGGVTFPKGANLLLIMGSGNRDESVFPNGETLDIERTNAKEHLSFGSGIHYCLGAPLAKLEFKIVLEELTKRFPQLQLKPNQTFEFAFNTSFRAPIALEVEW</sequence>
<dbReference type="AlphaFoldDB" id="A0A7W6ETU8"/>
<dbReference type="FunFam" id="1.10.630.10:FF:000018">
    <property type="entry name" value="Cytochrome P450 monooxygenase"/>
    <property type="match status" value="1"/>
</dbReference>
<comment type="similarity">
    <text evidence="1 7">Belongs to the cytochrome P450 family.</text>
</comment>
<dbReference type="InterPro" id="IPR036396">
    <property type="entry name" value="Cyt_P450_sf"/>
</dbReference>
<dbReference type="GO" id="GO:0020037">
    <property type="term" value="F:heme binding"/>
    <property type="evidence" value="ECO:0007669"/>
    <property type="project" value="InterPro"/>
</dbReference>
<keyword evidence="2 7" id="KW-0349">Heme</keyword>
<dbReference type="InterPro" id="IPR001128">
    <property type="entry name" value="Cyt_P450"/>
</dbReference>
<keyword evidence="9" id="KW-1185">Reference proteome</keyword>
<keyword evidence="3 7" id="KW-0479">Metal-binding</keyword>
<dbReference type="CDD" id="cd11078">
    <property type="entry name" value="CYP130-like"/>
    <property type="match status" value="1"/>
</dbReference>
<dbReference type="SUPFAM" id="SSF48264">
    <property type="entry name" value="Cytochrome P450"/>
    <property type="match status" value="1"/>
</dbReference>
<dbReference type="Pfam" id="PF00067">
    <property type="entry name" value="p450"/>
    <property type="match status" value="1"/>
</dbReference>
<dbReference type="Proteomes" id="UP000541352">
    <property type="component" value="Unassembled WGS sequence"/>
</dbReference>
<organism evidence="8 9">
    <name type="scientific">Runella defluvii</name>
    <dbReference type="NCBI Taxonomy" id="370973"/>
    <lineage>
        <taxon>Bacteria</taxon>
        <taxon>Pseudomonadati</taxon>
        <taxon>Bacteroidota</taxon>
        <taxon>Cytophagia</taxon>
        <taxon>Cytophagales</taxon>
        <taxon>Spirosomataceae</taxon>
        <taxon>Runella</taxon>
    </lineage>
</organism>
<keyword evidence="5 7" id="KW-0408">Iron</keyword>
<dbReference type="InterPro" id="IPR017972">
    <property type="entry name" value="Cyt_P450_CS"/>
</dbReference>
<keyword evidence="4 7" id="KW-0560">Oxidoreductase</keyword>
<reference evidence="8 9" key="1">
    <citation type="submission" date="2020-08" db="EMBL/GenBank/DDBJ databases">
        <title>Genomic Encyclopedia of Type Strains, Phase IV (KMG-IV): sequencing the most valuable type-strain genomes for metagenomic binning, comparative biology and taxonomic classification.</title>
        <authorList>
            <person name="Goeker M."/>
        </authorList>
    </citation>
    <scope>NUCLEOTIDE SEQUENCE [LARGE SCALE GENOMIC DNA]</scope>
    <source>
        <strain evidence="8 9">DSM 17976</strain>
    </source>
</reference>
<proteinExistence type="inferred from homology"/>
<evidence type="ECO:0000256" key="2">
    <source>
        <dbReference type="ARBA" id="ARBA00022617"/>
    </source>
</evidence>
<evidence type="ECO:0000256" key="6">
    <source>
        <dbReference type="ARBA" id="ARBA00023033"/>
    </source>
</evidence>
<evidence type="ECO:0000256" key="5">
    <source>
        <dbReference type="ARBA" id="ARBA00023004"/>
    </source>
</evidence>
<dbReference type="PRINTS" id="PR00385">
    <property type="entry name" value="P450"/>
</dbReference>
<dbReference type="PANTHER" id="PTHR46696">
    <property type="entry name" value="P450, PUTATIVE (EUROFUNG)-RELATED"/>
    <property type="match status" value="1"/>
</dbReference>
<keyword evidence="6 7" id="KW-0503">Monooxygenase</keyword>
<gene>
    <name evidence="8" type="ORF">FHS57_006159</name>
</gene>
<comment type="caution">
    <text evidence="8">The sequence shown here is derived from an EMBL/GenBank/DDBJ whole genome shotgun (WGS) entry which is preliminary data.</text>
</comment>
<dbReference type="Gene3D" id="1.10.630.10">
    <property type="entry name" value="Cytochrome P450"/>
    <property type="match status" value="1"/>
</dbReference>
<dbReference type="PROSITE" id="PS00086">
    <property type="entry name" value="CYTOCHROME_P450"/>
    <property type="match status" value="1"/>
</dbReference>
<dbReference type="PRINTS" id="PR00359">
    <property type="entry name" value="BP450"/>
</dbReference>
<dbReference type="RefSeq" id="WP_183980272.1">
    <property type="nucleotide sequence ID" value="NZ_JACIBY010000026.1"/>
</dbReference>
<evidence type="ECO:0000256" key="7">
    <source>
        <dbReference type="RuleBase" id="RU000461"/>
    </source>
</evidence>
<evidence type="ECO:0000256" key="1">
    <source>
        <dbReference type="ARBA" id="ARBA00010617"/>
    </source>
</evidence>
<evidence type="ECO:0000313" key="9">
    <source>
        <dbReference type="Proteomes" id="UP000541352"/>
    </source>
</evidence>
<dbReference type="GO" id="GO:0004497">
    <property type="term" value="F:monooxygenase activity"/>
    <property type="evidence" value="ECO:0007669"/>
    <property type="project" value="UniProtKB-KW"/>
</dbReference>
<dbReference type="GO" id="GO:0016705">
    <property type="term" value="F:oxidoreductase activity, acting on paired donors, with incorporation or reduction of molecular oxygen"/>
    <property type="evidence" value="ECO:0007669"/>
    <property type="project" value="InterPro"/>
</dbReference>
<evidence type="ECO:0008006" key="10">
    <source>
        <dbReference type="Google" id="ProtNLM"/>
    </source>
</evidence>
<evidence type="ECO:0000256" key="3">
    <source>
        <dbReference type="ARBA" id="ARBA00022723"/>
    </source>
</evidence>
<accession>A0A7W6ETU8</accession>
<name>A0A7W6ETU8_9BACT</name>
<dbReference type="PANTHER" id="PTHR46696:SF6">
    <property type="entry name" value="P450, PUTATIVE (EUROFUNG)-RELATED"/>
    <property type="match status" value="1"/>
</dbReference>
<evidence type="ECO:0000313" key="8">
    <source>
        <dbReference type="EMBL" id="MBB3842128.1"/>
    </source>
</evidence>
<dbReference type="EMBL" id="JACIBY010000026">
    <property type="protein sequence ID" value="MBB3842128.1"/>
    <property type="molecule type" value="Genomic_DNA"/>
</dbReference>